<feature type="region of interest" description="Disordered" evidence="1">
    <location>
        <begin position="28"/>
        <end position="49"/>
    </location>
</feature>
<name>A0A9Y1BLQ9_9ARCH</name>
<sequence length="49" mass="5869">MDICFGMDILVRRTSIYKKMETIPLQEGREKSVKTRKMEKIDAETEKYK</sequence>
<evidence type="ECO:0000256" key="1">
    <source>
        <dbReference type="SAM" id="MobiDB-lite"/>
    </source>
</evidence>
<dbReference type="EMBL" id="CP084166">
    <property type="protein sequence ID" value="UJG41182.1"/>
    <property type="molecule type" value="Genomic_DNA"/>
</dbReference>
<evidence type="ECO:0000313" key="2">
    <source>
        <dbReference type="EMBL" id="UJG41182.1"/>
    </source>
</evidence>
<dbReference type="AlphaFoldDB" id="A0A9Y1BLQ9"/>
<reference evidence="2" key="1">
    <citation type="journal article" date="2022" name="Nat. Microbiol.">
        <title>Unique mobile elements and scalable gene flow at the prokaryote-eukaryote boundary revealed by circularized Asgard archaea genomes.</title>
        <authorList>
            <person name="Wu F."/>
            <person name="Speth D.R."/>
            <person name="Philosof A."/>
            <person name="Cremiere A."/>
            <person name="Narayanan A."/>
            <person name="Barco R.A."/>
            <person name="Connon S.A."/>
            <person name="Amend J.P."/>
            <person name="Antoshechkin I.A."/>
            <person name="Orphan V.J."/>
        </authorList>
    </citation>
    <scope>NUCLEOTIDE SEQUENCE</scope>
    <source>
        <strain evidence="2">PM71</strain>
    </source>
</reference>
<organism evidence="2">
    <name type="scientific">Candidatus Heimdallarchaeum aukensis</name>
    <dbReference type="NCBI Taxonomy" id="2876573"/>
    <lineage>
        <taxon>Archaea</taxon>
        <taxon>Promethearchaeati</taxon>
        <taxon>Candidatus Heimdallarchaeota</taxon>
        <taxon>Candidatus Heimdallarchaeia (ex Rinke et al. 2021) (nom. nud.)</taxon>
        <taxon>Candidatus Heimdallarchaeales</taxon>
        <taxon>Candidatus Heimdallarchaeaceae</taxon>
        <taxon>Candidatus Heimdallarchaeum</taxon>
    </lineage>
</organism>
<proteinExistence type="predicted"/>
<dbReference type="Proteomes" id="UP001201020">
    <property type="component" value="Chromosome"/>
</dbReference>
<gene>
    <name evidence="2" type="ORF">K9W45_01655</name>
</gene>
<accession>A0A9Y1BLQ9</accession>
<protein>
    <submittedName>
        <fullName evidence="2">Uncharacterized protein</fullName>
    </submittedName>
</protein>